<evidence type="ECO:0000256" key="13">
    <source>
        <dbReference type="ARBA" id="ARBA00023214"/>
    </source>
</evidence>
<gene>
    <name evidence="21" type="ORF">X975_04119</name>
</gene>
<evidence type="ECO:0000256" key="15">
    <source>
        <dbReference type="ARBA" id="ARBA00029779"/>
    </source>
</evidence>
<evidence type="ECO:0000256" key="7">
    <source>
        <dbReference type="ARBA" id="ARBA00022670"/>
    </source>
</evidence>
<keyword evidence="13" id="KW-0868">Chloride</keyword>
<dbReference type="InterPro" id="IPR036496">
    <property type="entry name" value="CathepsinC_exc_dom_sf"/>
</dbReference>
<dbReference type="SMART" id="SM00645">
    <property type="entry name" value="Pept_C1"/>
    <property type="match status" value="1"/>
</dbReference>
<dbReference type="InterPro" id="IPR000668">
    <property type="entry name" value="Peptidase_C1A_C"/>
</dbReference>
<dbReference type="Gene3D" id="3.90.70.10">
    <property type="entry name" value="Cysteine proteinases"/>
    <property type="match status" value="1"/>
</dbReference>
<feature type="non-terminal residue" evidence="21">
    <location>
        <position position="472"/>
    </location>
</feature>
<dbReference type="EC" id="3.4.14.1" evidence="5"/>
<proteinExistence type="inferred from homology"/>
<dbReference type="InterPro" id="IPR039412">
    <property type="entry name" value="CatC"/>
</dbReference>
<evidence type="ECO:0000256" key="3">
    <source>
        <dbReference type="ARBA" id="ARBA00008455"/>
    </source>
</evidence>
<evidence type="ECO:0000256" key="12">
    <source>
        <dbReference type="ARBA" id="ARBA00023180"/>
    </source>
</evidence>
<evidence type="ECO:0000256" key="2">
    <source>
        <dbReference type="ARBA" id="ARBA00001923"/>
    </source>
</evidence>
<evidence type="ECO:0000256" key="4">
    <source>
        <dbReference type="ARBA" id="ARBA00011610"/>
    </source>
</evidence>
<keyword evidence="12" id="KW-0325">Glycoprotein</keyword>
<name>A0A087TBV7_STEMI</name>
<dbReference type="InterPro" id="IPR013128">
    <property type="entry name" value="Peptidase_C1A"/>
</dbReference>
<keyword evidence="11" id="KW-1015">Disulfide bond</keyword>
<dbReference type="GO" id="GO:0008239">
    <property type="term" value="F:dipeptidyl-peptidase activity"/>
    <property type="evidence" value="ECO:0007669"/>
    <property type="project" value="UniProtKB-EC"/>
</dbReference>
<evidence type="ECO:0000256" key="14">
    <source>
        <dbReference type="ARBA" id="ARBA00029762"/>
    </source>
</evidence>
<keyword evidence="10" id="KW-0865">Zymogen</keyword>
<comment type="subunit">
    <text evidence="4">Tetramer of heterotrimers consisting of exclusion domain, heavy- and light chains.</text>
</comment>
<evidence type="ECO:0000313" key="21">
    <source>
        <dbReference type="EMBL" id="KFM62596.1"/>
    </source>
</evidence>
<keyword evidence="22" id="KW-1185">Reference proteome</keyword>
<dbReference type="PROSITE" id="PS00139">
    <property type="entry name" value="THIOL_PROTEASE_CYS"/>
    <property type="match status" value="1"/>
</dbReference>
<comment type="catalytic activity">
    <reaction evidence="1">
        <text>Release of an N-terminal dipeptide, Xaa-Yaa-|-Zaa-, except when Xaa is Arg or Lys, or Yaa or Zaa is Pro.</text>
        <dbReference type="EC" id="3.4.14.1"/>
    </reaction>
</comment>
<dbReference type="SUPFAM" id="SSF75001">
    <property type="entry name" value="Dipeptidyl peptidase I (cathepsin C), exclusion domain"/>
    <property type="match status" value="1"/>
</dbReference>
<dbReference type="GO" id="GO:0008234">
    <property type="term" value="F:cysteine-type peptidase activity"/>
    <property type="evidence" value="ECO:0007669"/>
    <property type="project" value="UniProtKB-KW"/>
</dbReference>
<accession>A0A087TBV7</accession>
<keyword evidence="9" id="KW-0788">Thiol protease</keyword>
<protein>
    <recommendedName>
        <fullName evidence="6">Dipeptidyl peptidase 1</fullName>
        <ecNumber evidence="5">3.4.14.1</ecNumber>
    </recommendedName>
    <alternativeName>
        <fullName evidence="15">Cathepsin C</fullName>
    </alternativeName>
    <alternativeName>
        <fullName evidence="14">Cathepsin J</fullName>
    </alternativeName>
    <alternativeName>
        <fullName evidence="17">Dipeptidyl peptidase I</fullName>
    </alternativeName>
    <alternativeName>
        <fullName evidence="16">Dipeptidyl transferase</fullName>
    </alternativeName>
</protein>
<evidence type="ECO:0000256" key="17">
    <source>
        <dbReference type="ARBA" id="ARBA00032961"/>
    </source>
</evidence>
<dbReference type="InterPro" id="IPR025661">
    <property type="entry name" value="Pept_asp_AS"/>
</dbReference>
<dbReference type="AlphaFoldDB" id="A0A087TBV7"/>
<evidence type="ECO:0000259" key="20">
    <source>
        <dbReference type="SMART" id="SM00645"/>
    </source>
</evidence>
<dbReference type="FunFam" id="2.40.128.80:FF:000003">
    <property type="entry name" value="Cathepsin C"/>
    <property type="match status" value="1"/>
</dbReference>
<evidence type="ECO:0000313" key="22">
    <source>
        <dbReference type="Proteomes" id="UP000054359"/>
    </source>
</evidence>
<sequence length="472" mass="53591">MIRAFVSLNQYHFLPCIWQSITKMNPFYFLALLSLLITYVLADTPANCTYEDIRGTWTFSEGERSGNSDIDCSKFDGPTVHSQKFELLFPNVAVDEYGNKGYWTIIYNQGFEVVINYRKYFAFSKYTEDSGNVTSYCDTVFPGWSHDVLGKNWACYNAKKVSSTVGPKVHYEKIFDFGGVFIQDKNFVKEINKAQKSWIATVYPELDGMPMTSFVRRAGGLKSRFHKSPQIKSHFPKRLFKQLPEEFDWRNVSGINYVSPIRNQANCGSCYAFASMGMLESRLRIATNNKVQVVFSPQEIVSCSEYSQGCEGGFPYLIAGKYAQDFGVVPDQCDPYTGEDDKCAEKKCKRFYVADYKYVGGFYGGCNEDLMKLELVLHGPITVGFEVYPDFVHYKGGIYYHTGLQSGFNPFLETNHAVVLVGYGVDKKTGQKYWIVKNSWGTGWGEDGYFRIRRGVNECNIESTAVAAIIIP</sequence>
<evidence type="ECO:0000256" key="5">
    <source>
        <dbReference type="ARBA" id="ARBA00012059"/>
    </source>
</evidence>
<dbReference type="Pfam" id="PF08773">
    <property type="entry name" value="CathepsinC_exc"/>
    <property type="match status" value="1"/>
</dbReference>
<dbReference type="CDD" id="cd02621">
    <property type="entry name" value="Peptidase_C1A_CathepsinC"/>
    <property type="match status" value="1"/>
</dbReference>
<comment type="similarity">
    <text evidence="3">Belongs to the peptidase C1 family.</text>
</comment>
<dbReference type="InterPro" id="IPR038765">
    <property type="entry name" value="Papain-like_cys_pep_sf"/>
</dbReference>
<dbReference type="PROSITE" id="PS00640">
    <property type="entry name" value="THIOL_PROTEASE_ASN"/>
    <property type="match status" value="1"/>
</dbReference>
<evidence type="ECO:0000256" key="8">
    <source>
        <dbReference type="ARBA" id="ARBA00022801"/>
    </source>
</evidence>
<dbReference type="Proteomes" id="UP000054359">
    <property type="component" value="Unassembled WGS sequence"/>
</dbReference>
<dbReference type="PRINTS" id="PR00705">
    <property type="entry name" value="PAPAIN"/>
</dbReference>
<dbReference type="PROSITE" id="PS00639">
    <property type="entry name" value="THIOL_PROTEASE_HIS"/>
    <property type="match status" value="1"/>
</dbReference>
<dbReference type="InterPro" id="IPR000169">
    <property type="entry name" value="Pept_cys_AS"/>
</dbReference>
<dbReference type="Gene3D" id="2.40.128.80">
    <property type="entry name" value="Cathepsin C, exclusion domain"/>
    <property type="match status" value="1"/>
</dbReference>
<dbReference type="STRING" id="407821.A0A087TBV7"/>
<feature type="signal peptide" evidence="19">
    <location>
        <begin position="1"/>
        <end position="42"/>
    </location>
</feature>
<feature type="domain" description="Peptidase C1A papain C-terminal" evidence="20">
    <location>
        <begin position="243"/>
        <end position="469"/>
    </location>
</feature>
<evidence type="ECO:0000256" key="18">
    <source>
        <dbReference type="ARBA" id="ARBA00045556"/>
    </source>
</evidence>
<evidence type="ECO:0000256" key="10">
    <source>
        <dbReference type="ARBA" id="ARBA00023145"/>
    </source>
</evidence>
<dbReference type="Pfam" id="PF00112">
    <property type="entry name" value="Peptidase_C1"/>
    <property type="match status" value="1"/>
</dbReference>
<dbReference type="PANTHER" id="PTHR12411">
    <property type="entry name" value="CYSTEINE PROTEASE FAMILY C1-RELATED"/>
    <property type="match status" value="1"/>
</dbReference>
<evidence type="ECO:0000256" key="19">
    <source>
        <dbReference type="SAM" id="SignalP"/>
    </source>
</evidence>
<dbReference type="GO" id="GO:0006508">
    <property type="term" value="P:proteolysis"/>
    <property type="evidence" value="ECO:0007669"/>
    <property type="project" value="UniProtKB-KW"/>
</dbReference>
<evidence type="ECO:0000256" key="1">
    <source>
        <dbReference type="ARBA" id="ARBA00000738"/>
    </source>
</evidence>
<dbReference type="OrthoDB" id="3789175at2759"/>
<comment type="cofactor">
    <cofactor evidence="2">
        <name>chloride</name>
        <dbReference type="ChEBI" id="CHEBI:17996"/>
    </cofactor>
</comment>
<dbReference type="InterPro" id="IPR025660">
    <property type="entry name" value="Pept_his_AS"/>
</dbReference>
<keyword evidence="7" id="KW-0645">Protease</keyword>
<evidence type="ECO:0000256" key="9">
    <source>
        <dbReference type="ARBA" id="ARBA00022807"/>
    </source>
</evidence>
<comment type="function">
    <text evidence="18">Thiol protease. Has dipeptidylpeptidase activity. Active against a broad range of dipeptide substrates composed of both polar and hydrophobic amino acids. Proline cannot occupy the P1 position and arginine cannot occupy the P2 position of the substrate. Can act as both an exopeptidase and endopeptidase. Activates serine proteases such as elastase, cathepsin G and granzymes A and B.</text>
</comment>
<dbReference type="InterPro" id="IPR014882">
    <property type="entry name" value="CathepsinC_exc"/>
</dbReference>
<dbReference type="OMA" id="NAVQKSW"/>
<organism evidence="21 22">
    <name type="scientific">Stegodyphus mimosarum</name>
    <name type="common">African social velvet spider</name>
    <dbReference type="NCBI Taxonomy" id="407821"/>
    <lineage>
        <taxon>Eukaryota</taxon>
        <taxon>Metazoa</taxon>
        <taxon>Ecdysozoa</taxon>
        <taxon>Arthropoda</taxon>
        <taxon>Chelicerata</taxon>
        <taxon>Arachnida</taxon>
        <taxon>Araneae</taxon>
        <taxon>Araneomorphae</taxon>
        <taxon>Entelegynae</taxon>
        <taxon>Eresoidea</taxon>
        <taxon>Eresidae</taxon>
        <taxon>Stegodyphus</taxon>
    </lineage>
</organism>
<dbReference type="SUPFAM" id="SSF54001">
    <property type="entry name" value="Cysteine proteinases"/>
    <property type="match status" value="1"/>
</dbReference>
<evidence type="ECO:0000256" key="16">
    <source>
        <dbReference type="ARBA" id="ARBA00030778"/>
    </source>
</evidence>
<keyword evidence="19" id="KW-0732">Signal</keyword>
<reference evidence="21 22" key="1">
    <citation type="submission" date="2013-11" db="EMBL/GenBank/DDBJ databases">
        <title>Genome sequencing of Stegodyphus mimosarum.</title>
        <authorList>
            <person name="Bechsgaard J."/>
        </authorList>
    </citation>
    <scope>NUCLEOTIDE SEQUENCE [LARGE SCALE GENOMIC DNA]</scope>
</reference>
<feature type="chain" id="PRO_5001829594" description="Dipeptidyl peptidase 1" evidence="19">
    <location>
        <begin position="43"/>
        <end position="472"/>
    </location>
</feature>
<evidence type="ECO:0000256" key="6">
    <source>
        <dbReference type="ARBA" id="ARBA00014709"/>
    </source>
</evidence>
<evidence type="ECO:0000256" key="11">
    <source>
        <dbReference type="ARBA" id="ARBA00023157"/>
    </source>
</evidence>
<keyword evidence="8" id="KW-0378">Hydrolase</keyword>
<dbReference type="EMBL" id="KK114506">
    <property type="protein sequence ID" value="KFM62596.1"/>
    <property type="molecule type" value="Genomic_DNA"/>
</dbReference>